<accession>A0A2K1IER3</accession>
<dbReference type="EMBL" id="ABEU02000025">
    <property type="protein sequence ID" value="PNR27765.1"/>
    <property type="molecule type" value="Genomic_DNA"/>
</dbReference>
<dbReference type="GO" id="GO:0000981">
    <property type="term" value="F:DNA-binding transcription factor activity, RNA polymerase II-specific"/>
    <property type="evidence" value="ECO:0007669"/>
    <property type="project" value="InterPro"/>
</dbReference>
<reference evidence="13 15" key="1">
    <citation type="journal article" date="2008" name="Science">
        <title>The Physcomitrella genome reveals evolutionary insights into the conquest of land by plants.</title>
        <authorList>
            <person name="Rensing S."/>
            <person name="Lang D."/>
            <person name="Zimmer A."/>
            <person name="Terry A."/>
            <person name="Salamov A."/>
            <person name="Shapiro H."/>
            <person name="Nishiyama T."/>
            <person name="Perroud P.-F."/>
            <person name="Lindquist E."/>
            <person name="Kamisugi Y."/>
            <person name="Tanahashi T."/>
            <person name="Sakakibara K."/>
            <person name="Fujita T."/>
            <person name="Oishi K."/>
            <person name="Shin-I T."/>
            <person name="Kuroki Y."/>
            <person name="Toyoda A."/>
            <person name="Suzuki Y."/>
            <person name="Hashimoto A."/>
            <person name="Yamaguchi K."/>
            <person name="Sugano A."/>
            <person name="Kohara Y."/>
            <person name="Fujiyama A."/>
            <person name="Anterola A."/>
            <person name="Aoki S."/>
            <person name="Ashton N."/>
            <person name="Barbazuk W.B."/>
            <person name="Barker E."/>
            <person name="Bennetzen J."/>
            <person name="Bezanilla M."/>
            <person name="Blankenship R."/>
            <person name="Cho S.H."/>
            <person name="Dutcher S."/>
            <person name="Estelle M."/>
            <person name="Fawcett J.A."/>
            <person name="Gundlach H."/>
            <person name="Hanada K."/>
            <person name="Heyl A."/>
            <person name="Hicks K.A."/>
            <person name="Hugh J."/>
            <person name="Lohr M."/>
            <person name="Mayer K."/>
            <person name="Melkozernov A."/>
            <person name="Murata T."/>
            <person name="Nelson D."/>
            <person name="Pils B."/>
            <person name="Prigge M."/>
            <person name="Reiss B."/>
            <person name="Renner T."/>
            <person name="Rombauts S."/>
            <person name="Rushton P."/>
            <person name="Sanderfoot A."/>
            <person name="Schween G."/>
            <person name="Shiu S.-H."/>
            <person name="Stueber K."/>
            <person name="Theodoulou F.L."/>
            <person name="Tu H."/>
            <person name="Van de Peer Y."/>
            <person name="Verrier P.J."/>
            <person name="Waters E."/>
            <person name="Wood A."/>
            <person name="Yang L."/>
            <person name="Cove D."/>
            <person name="Cuming A."/>
            <person name="Hasebe M."/>
            <person name="Lucas S."/>
            <person name="Mishler D.B."/>
            <person name="Reski R."/>
            <person name="Grigoriev I."/>
            <person name="Quatrano R.S."/>
            <person name="Boore J.L."/>
        </authorList>
    </citation>
    <scope>NUCLEOTIDE SEQUENCE [LARGE SCALE GENOMIC DNA]</scope>
    <source>
        <strain evidence="14 15">cv. Gransden 2004</strain>
    </source>
</reference>
<dbReference type="PROSITE" id="PS50071">
    <property type="entry name" value="HOMEOBOX_2"/>
    <property type="match status" value="1"/>
</dbReference>
<evidence type="ECO:0000313" key="14">
    <source>
        <dbReference type="EnsemblPlants" id="Pp3c25_13450V3.1"/>
    </source>
</evidence>
<dbReference type="InterPro" id="IPR000047">
    <property type="entry name" value="HTH_motif"/>
</dbReference>
<evidence type="ECO:0000256" key="10">
    <source>
        <dbReference type="SAM" id="Coils"/>
    </source>
</evidence>
<feature type="domain" description="Homeobox" evidence="12">
    <location>
        <begin position="80"/>
        <end position="140"/>
    </location>
</feature>
<dbReference type="SUPFAM" id="SSF46689">
    <property type="entry name" value="Homeodomain-like"/>
    <property type="match status" value="1"/>
</dbReference>
<dbReference type="InterPro" id="IPR001356">
    <property type="entry name" value="HD"/>
</dbReference>
<reference evidence="14" key="3">
    <citation type="submission" date="2020-12" db="UniProtKB">
        <authorList>
            <consortium name="EnsemblPlants"/>
        </authorList>
    </citation>
    <scope>IDENTIFICATION</scope>
</reference>
<dbReference type="SMART" id="SM00389">
    <property type="entry name" value="HOX"/>
    <property type="match status" value="1"/>
</dbReference>
<evidence type="ECO:0000256" key="7">
    <source>
        <dbReference type="ARBA" id="ARBA00025748"/>
    </source>
</evidence>
<keyword evidence="4 8" id="KW-0371">Homeobox</keyword>
<evidence type="ECO:0000259" key="12">
    <source>
        <dbReference type="PROSITE" id="PS50071"/>
    </source>
</evidence>
<evidence type="ECO:0000256" key="5">
    <source>
        <dbReference type="ARBA" id="ARBA00023163"/>
    </source>
</evidence>
<feature type="DNA-binding region" description="Homeobox" evidence="8">
    <location>
        <begin position="82"/>
        <end position="141"/>
    </location>
</feature>
<dbReference type="InterPro" id="IPR003106">
    <property type="entry name" value="Leu_zip_homeo"/>
</dbReference>
<keyword evidence="6 8" id="KW-0539">Nucleus</keyword>
<reference evidence="13 15" key="2">
    <citation type="journal article" date="2018" name="Plant J.">
        <title>The Physcomitrella patens chromosome-scale assembly reveals moss genome structure and evolution.</title>
        <authorList>
            <person name="Lang D."/>
            <person name="Ullrich K.K."/>
            <person name="Murat F."/>
            <person name="Fuchs J."/>
            <person name="Jenkins J."/>
            <person name="Haas F.B."/>
            <person name="Piednoel M."/>
            <person name="Gundlach H."/>
            <person name="Van Bel M."/>
            <person name="Meyberg R."/>
            <person name="Vives C."/>
            <person name="Morata J."/>
            <person name="Symeonidi A."/>
            <person name="Hiss M."/>
            <person name="Muchero W."/>
            <person name="Kamisugi Y."/>
            <person name="Saleh O."/>
            <person name="Blanc G."/>
            <person name="Decker E.L."/>
            <person name="van Gessel N."/>
            <person name="Grimwood J."/>
            <person name="Hayes R.D."/>
            <person name="Graham S.W."/>
            <person name="Gunter L.E."/>
            <person name="McDaniel S.F."/>
            <person name="Hoernstein S.N.W."/>
            <person name="Larsson A."/>
            <person name="Li F.W."/>
            <person name="Perroud P.F."/>
            <person name="Phillips J."/>
            <person name="Ranjan P."/>
            <person name="Rokshar D.S."/>
            <person name="Rothfels C.J."/>
            <person name="Schneider L."/>
            <person name="Shu S."/>
            <person name="Stevenson D.W."/>
            <person name="Thummler F."/>
            <person name="Tillich M."/>
            <person name="Villarreal Aguilar J.C."/>
            <person name="Widiez T."/>
            <person name="Wong G.K."/>
            <person name="Wymore A."/>
            <person name="Zhang Y."/>
            <person name="Zimmer A.D."/>
            <person name="Quatrano R.S."/>
            <person name="Mayer K.F.X."/>
            <person name="Goodstein D."/>
            <person name="Casacuberta J.M."/>
            <person name="Vandepoele K."/>
            <person name="Reski R."/>
            <person name="Cuming A.C."/>
            <person name="Tuskan G.A."/>
            <person name="Maumus F."/>
            <person name="Salse J."/>
            <person name="Schmutz J."/>
            <person name="Rensing S.A."/>
        </authorList>
    </citation>
    <scope>NUCLEOTIDE SEQUENCE [LARGE SCALE GENOMIC DNA]</scope>
    <source>
        <strain evidence="14 15">cv. Gransden 2004</strain>
    </source>
</reference>
<dbReference type="PANTHER" id="PTHR24326">
    <property type="entry name" value="HOMEOBOX-LEUCINE ZIPPER PROTEIN"/>
    <property type="match status" value="1"/>
</dbReference>
<dbReference type="FunCoup" id="A0A2K1IER3">
    <property type="interactions" value="6"/>
</dbReference>
<feature type="compositionally biased region" description="Basic and acidic residues" evidence="11">
    <location>
        <begin position="234"/>
        <end position="248"/>
    </location>
</feature>
<dbReference type="GO" id="GO:0000976">
    <property type="term" value="F:transcription cis-regulatory region binding"/>
    <property type="evidence" value="ECO:0007669"/>
    <property type="project" value="UniProtKB-ARBA"/>
</dbReference>
<evidence type="ECO:0000256" key="8">
    <source>
        <dbReference type="PROSITE-ProRule" id="PRU00108"/>
    </source>
</evidence>
<keyword evidence="2" id="KW-0805">Transcription regulation</keyword>
<evidence type="ECO:0000313" key="15">
    <source>
        <dbReference type="Proteomes" id="UP000006727"/>
    </source>
</evidence>
<name>A0A2K1IER3_PHYPA</name>
<evidence type="ECO:0000256" key="1">
    <source>
        <dbReference type="ARBA" id="ARBA00004123"/>
    </source>
</evidence>
<dbReference type="PANTHER" id="PTHR24326:SF606">
    <property type="entry name" value="HOMEOBOX-LEUCINE ZIPPER PROTEIN ATHB-54"/>
    <property type="match status" value="1"/>
</dbReference>
<dbReference type="FunFam" id="1.10.10.60:FF:000144">
    <property type="entry name" value="homeobox-leucine zipper protein ATHB-6-like"/>
    <property type="match status" value="1"/>
</dbReference>
<evidence type="ECO:0000256" key="6">
    <source>
        <dbReference type="ARBA" id="ARBA00023242"/>
    </source>
</evidence>
<evidence type="ECO:0000313" key="13">
    <source>
        <dbReference type="EMBL" id="PNR27765.1"/>
    </source>
</evidence>
<dbReference type="GO" id="GO:0043565">
    <property type="term" value="F:sequence-specific DNA binding"/>
    <property type="evidence" value="ECO:0000318"/>
    <property type="project" value="GO_Central"/>
</dbReference>
<dbReference type="InterPro" id="IPR009057">
    <property type="entry name" value="Homeodomain-like_sf"/>
</dbReference>
<dbReference type="GO" id="GO:0045893">
    <property type="term" value="P:positive regulation of DNA-templated transcription"/>
    <property type="evidence" value="ECO:0000318"/>
    <property type="project" value="GO_Central"/>
</dbReference>
<comment type="similarity">
    <text evidence="7">Belongs to the HD-ZIP homeobox family. Class I subfamily.</text>
</comment>
<dbReference type="PROSITE" id="PS51257">
    <property type="entry name" value="PROKAR_LIPOPROTEIN"/>
    <property type="match status" value="1"/>
</dbReference>
<evidence type="ECO:0000256" key="9">
    <source>
        <dbReference type="RuleBase" id="RU000682"/>
    </source>
</evidence>
<evidence type="ECO:0000256" key="4">
    <source>
        <dbReference type="ARBA" id="ARBA00023155"/>
    </source>
</evidence>
<evidence type="ECO:0000256" key="11">
    <source>
        <dbReference type="SAM" id="MobiDB-lite"/>
    </source>
</evidence>
<dbReference type="Proteomes" id="UP000006727">
    <property type="component" value="Chromosome 25"/>
</dbReference>
<dbReference type="AlphaFoldDB" id="A0A2K1IER3"/>
<dbReference type="InParanoid" id="A0A2K1IER3"/>
<keyword evidence="15" id="KW-1185">Reference proteome</keyword>
<dbReference type="GO" id="GO:0005634">
    <property type="term" value="C:nucleus"/>
    <property type="evidence" value="ECO:0000318"/>
    <property type="project" value="GO_Central"/>
</dbReference>
<dbReference type="PROSITE" id="PS00027">
    <property type="entry name" value="HOMEOBOX_1"/>
    <property type="match status" value="1"/>
</dbReference>
<dbReference type="EnsemblPlants" id="Pp3c25_13450V3.1">
    <property type="protein sequence ID" value="Pp3c25_13450V3.1"/>
    <property type="gene ID" value="Pp3c25_13450"/>
</dbReference>
<dbReference type="CDD" id="cd00086">
    <property type="entry name" value="homeodomain"/>
    <property type="match status" value="1"/>
</dbReference>
<dbReference type="Gramene" id="Pp3c25_13450V3.2">
    <property type="protein sequence ID" value="Pp3c25_13450V3.2"/>
    <property type="gene ID" value="Pp3c25_13450"/>
</dbReference>
<protein>
    <recommendedName>
        <fullName evidence="12">Homeobox domain-containing protein</fullName>
    </recommendedName>
</protein>
<dbReference type="PRINTS" id="PR00031">
    <property type="entry name" value="HTHREPRESSR"/>
</dbReference>
<evidence type="ECO:0000256" key="2">
    <source>
        <dbReference type="ARBA" id="ARBA00023015"/>
    </source>
</evidence>
<keyword evidence="10" id="KW-0175">Coiled coil</keyword>
<dbReference type="Pfam" id="PF02183">
    <property type="entry name" value="HALZ"/>
    <property type="match status" value="1"/>
</dbReference>
<dbReference type="InterPro" id="IPR017970">
    <property type="entry name" value="Homeobox_CS"/>
</dbReference>
<keyword evidence="3 8" id="KW-0238">DNA-binding</keyword>
<dbReference type="Gramene" id="Pp3c25_13450V3.1">
    <property type="protein sequence ID" value="Pp3c25_13450V3.1"/>
    <property type="gene ID" value="Pp3c25_13450"/>
</dbReference>
<keyword evidence="5" id="KW-0804">Transcription</keyword>
<gene>
    <name evidence="13" type="ORF">PHYPA_029917</name>
</gene>
<dbReference type="Pfam" id="PF00046">
    <property type="entry name" value="Homeodomain"/>
    <property type="match status" value="1"/>
</dbReference>
<feature type="region of interest" description="Disordered" evidence="11">
    <location>
        <begin position="221"/>
        <end position="270"/>
    </location>
</feature>
<dbReference type="Gene3D" id="1.10.10.60">
    <property type="entry name" value="Homeodomain-like"/>
    <property type="match status" value="1"/>
</dbReference>
<feature type="coiled-coil region" evidence="10">
    <location>
        <begin position="139"/>
        <end position="180"/>
    </location>
</feature>
<dbReference type="EnsemblPlants" id="Pp3c25_13450V3.2">
    <property type="protein sequence ID" value="Pp3c25_13450V3.2"/>
    <property type="gene ID" value="Pp3c25_13450"/>
</dbReference>
<evidence type="ECO:0000256" key="3">
    <source>
        <dbReference type="ARBA" id="ARBA00023125"/>
    </source>
</evidence>
<proteinExistence type="inferred from homology"/>
<comment type="subcellular location">
    <subcellularLocation>
        <location evidence="1 8 9">Nucleus</location>
    </subcellularLocation>
</comment>
<sequence>MANNGRGCVGGSNVMHVRNDSSGSSLVAMLASCSPAAAVQAQPGGGGMEDTVSCGQKRPYYSTIEASGEDPGEEDVGDDCIQQSKKRRLTFDQVRSLEKNFEIENKLEPERKMQLANELGLQPRQVAVWFQNRRARWKTKQLERDYEVLTLDYNRLKSEFEAVLQEKQELQDEMECLTEKIQTAIPNSADPILEKRKRIISMSQPSSLKTFEGPVKSERIAAEVNGRNDALTPCKEEGSKEEGSKETSSDSISSEILNADSPRTMDSGSLLPLPDSMSTFSHVCTEMVDSNIIHMSDQLCDQMLSPQACQLVSVKIEDGSYQDDSCNYILTLMDSIEEKGLPWWDFP</sequence>
<dbReference type="InterPro" id="IPR045224">
    <property type="entry name" value="HDZip_class_I_plant"/>
</dbReference>
<organism evidence="13">
    <name type="scientific">Physcomitrium patens</name>
    <name type="common">Spreading-leaved earth moss</name>
    <name type="synonym">Physcomitrella patens</name>
    <dbReference type="NCBI Taxonomy" id="3218"/>
    <lineage>
        <taxon>Eukaryota</taxon>
        <taxon>Viridiplantae</taxon>
        <taxon>Streptophyta</taxon>
        <taxon>Embryophyta</taxon>
        <taxon>Bryophyta</taxon>
        <taxon>Bryophytina</taxon>
        <taxon>Bryopsida</taxon>
        <taxon>Funariidae</taxon>
        <taxon>Funariales</taxon>
        <taxon>Funariaceae</taxon>
        <taxon>Physcomitrium</taxon>
    </lineage>
</organism>